<dbReference type="InterPro" id="IPR002347">
    <property type="entry name" value="SDR_fam"/>
</dbReference>
<dbReference type="InterPro" id="IPR036291">
    <property type="entry name" value="NAD(P)-bd_dom_sf"/>
</dbReference>
<dbReference type="Gene3D" id="3.40.50.720">
    <property type="entry name" value="NAD(P)-binding Rossmann-like Domain"/>
    <property type="match status" value="1"/>
</dbReference>
<proteinExistence type="inferred from homology"/>
<dbReference type="Pfam" id="PF13561">
    <property type="entry name" value="adh_short_C2"/>
    <property type="match status" value="1"/>
</dbReference>
<dbReference type="FunFam" id="3.40.50.720:FF:000084">
    <property type="entry name" value="Short-chain dehydrogenase reductase"/>
    <property type="match status" value="1"/>
</dbReference>
<protein>
    <submittedName>
        <fullName evidence="3">SDR family oxidoreductase</fullName>
    </submittedName>
</protein>
<sequence>MAVSIDLSGKCALVTGGSQGIGRGCGEWLARAGAAVALVARNGKNLEEAAQGIRKGGGRAEALAADLTEPGRTEWAAEETVKRLGGLDFLVNVAGTARRSDPAETTDDDIDLSINLKVRAAVRLVRAAVPHMKARGGGSIIFILGLAHLQTSVWHGSGCMSNGMLVPYKHQLARRVAPWKIRVNAVNPGVTETPRMSLQERRIAEMTGKSVDDVARERLASIPLGRFGRVDDVAKLVLFLCSDLAGHITGESIAVDGGETNAVR</sequence>
<accession>A0A933E940</accession>
<evidence type="ECO:0000313" key="4">
    <source>
        <dbReference type="Proteomes" id="UP000752292"/>
    </source>
</evidence>
<reference evidence="3" key="1">
    <citation type="submission" date="2020-07" db="EMBL/GenBank/DDBJ databases">
        <title>Huge and variable diversity of episymbiotic CPR bacteria and DPANN archaea in groundwater ecosystems.</title>
        <authorList>
            <person name="He C.Y."/>
            <person name="Keren R."/>
            <person name="Whittaker M."/>
            <person name="Farag I.F."/>
            <person name="Doudna J."/>
            <person name="Cate J.H.D."/>
            <person name="Banfield J.F."/>
        </authorList>
    </citation>
    <scope>NUCLEOTIDE SEQUENCE</scope>
    <source>
        <strain evidence="3">NC_groundwater_1370_Ag_S-0.2um_69_93</strain>
    </source>
</reference>
<dbReference type="PRINTS" id="PR00081">
    <property type="entry name" value="GDHRDH"/>
</dbReference>
<dbReference type="EMBL" id="JACQRX010000196">
    <property type="protein sequence ID" value="MBI4251693.1"/>
    <property type="molecule type" value="Genomic_DNA"/>
</dbReference>
<evidence type="ECO:0000256" key="1">
    <source>
        <dbReference type="ARBA" id="ARBA00006484"/>
    </source>
</evidence>
<dbReference type="SUPFAM" id="SSF51735">
    <property type="entry name" value="NAD(P)-binding Rossmann-fold domains"/>
    <property type="match status" value="1"/>
</dbReference>
<comment type="caution">
    <text evidence="3">The sequence shown here is derived from an EMBL/GenBank/DDBJ whole genome shotgun (WGS) entry which is preliminary data.</text>
</comment>
<name>A0A933E940_UNCTE</name>
<evidence type="ECO:0000259" key="2">
    <source>
        <dbReference type="SMART" id="SM00822"/>
    </source>
</evidence>
<organism evidence="3 4">
    <name type="scientific">Tectimicrobiota bacterium</name>
    <dbReference type="NCBI Taxonomy" id="2528274"/>
    <lineage>
        <taxon>Bacteria</taxon>
        <taxon>Pseudomonadati</taxon>
        <taxon>Nitrospinota/Tectimicrobiota group</taxon>
        <taxon>Candidatus Tectimicrobiota</taxon>
    </lineage>
</organism>
<dbReference type="AlphaFoldDB" id="A0A933E940"/>
<feature type="domain" description="Ketoreductase" evidence="2">
    <location>
        <begin position="10"/>
        <end position="159"/>
    </location>
</feature>
<dbReference type="InterPro" id="IPR050259">
    <property type="entry name" value="SDR"/>
</dbReference>
<gene>
    <name evidence="3" type="ORF">HY618_04460</name>
</gene>
<dbReference type="PANTHER" id="PTHR42879">
    <property type="entry name" value="3-OXOACYL-(ACYL-CARRIER-PROTEIN) REDUCTASE"/>
    <property type="match status" value="1"/>
</dbReference>
<dbReference type="InterPro" id="IPR057326">
    <property type="entry name" value="KR_dom"/>
</dbReference>
<dbReference type="SMART" id="SM00822">
    <property type="entry name" value="PKS_KR"/>
    <property type="match status" value="1"/>
</dbReference>
<comment type="similarity">
    <text evidence="1">Belongs to the short-chain dehydrogenases/reductases (SDR) family.</text>
</comment>
<dbReference type="PANTHER" id="PTHR42879:SF6">
    <property type="entry name" value="NADPH-DEPENDENT REDUCTASE BACG"/>
    <property type="match status" value="1"/>
</dbReference>
<evidence type="ECO:0000313" key="3">
    <source>
        <dbReference type="EMBL" id="MBI4251693.1"/>
    </source>
</evidence>
<dbReference type="Proteomes" id="UP000752292">
    <property type="component" value="Unassembled WGS sequence"/>
</dbReference>